<accession>A0A7S4UYR3</accession>
<evidence type="ECO:0000313" key="1">
    <source>
        <dbReference type="EMBL" id="CAE4566615.1"/>
    </source>
</evidence>
<gene>
    <name evidence="1" type="ORF">AMON00008_LOCUS6234</name>
</gene>
<dbReference type="SUPFAM" id="SSF52047">
    <property type="entry name" value="RNI-like"/>
    <property type="match status" value="1"/>
</dbReference>
<dbReference type="AlphaFoldDB" id="A0A7S4UYR3"/>
<proteinExistence type="predicted"/>
<dbReference type="Gene3D" id="3.80.10.10">
    <property type="entry name" value="Ribonuclease Inhibitor"/>
    <property type="match status" value="1"/>
</dbReference>
<dbReference type="EMBL" id="HBNR01009442">
    <property type="protein sequence ID" value="CAE4566615.1"/>
    <property type="molecule type" value="Transcribed_RNA"/>
</dbReference>
<sequence length="491" mass="54983">MSAEEQFMQPAMKRIEEKVDALQGSVGGVKDEVSALRATVDSLQEKLDNILELLTPGAAGGGLAAARRFRGQALHSAVDVPASPPKLCDVPDTPVSPGDRRCGRVVSFQEEGTCEYVAQRDTRFADVLERGVLAVIRASYFERCLEQKRRFEHRAEIPEEAIYHGREAAERWYHKGFKSLMIVSYPWLSREHPDPDLFHLPSVVVAIKAMRTRWQEDPGIILDYCSFWQGDRSPEQELQFKECLNVINIPYGHRDVTALKLTRTPAEELRGYDDRGWTKFESDVIDAKSQSPKDPYGELNVLTFTMPPGPWLTAAFSVLSHSKRRPPVTPERFELELKERGQKAQEKGVDLFTNGKDQPFILDKYREAFFAAAEGAEALDYTNMEWGPAEAKILSEALPHHKRVKKLRLGGNNFKKAGLEILAPAIAELNDLKILRLDGNSFGKACVDILRPVLAKLGELLEVRLGGNGLSQAHREALLSHAASKNLYVSI</sequence>
<organism evidence="1">
    <name type="scientific">Alexandrium monilatum</name>
    <dbReference type="NCBI Taxonomy" id="311494"/>
    <lineage>
        <taxon>Eukaryota</taxon>
        <taxon>Sar</taxon>
        <taxon>Alveolata</taxon>
        <taxon>Dinophyceae</taxon>
        <taxon>Gonyaulacales</taxon>
        <taxon>Pyrocystaceae</taxon>
        <taxon>Alexandrium</taxon>
    </lineage>
</organism>
<dbReference type="InterPro" id="IPR032675">
    <property type="entry name" value="LRR_dom_sf"/>
</dbReference>
<protein>
    <submittedName>
        <fullName evidence="1">Uncharacterized protein</fullName>
    </submittedName>
</protein>
<reference evidence="1" key="1">
    <citation type="submission" date="2021-01" db="EMBL/GenBank/DDBJ databases">
        <authorList>
            <person name="Corre E."/>
            <person name="Pelletier E."/>
            <person name="Niang G."/>
            <person name="Scheremetjew M."/>
            <person name="Finn R."/>
            <person name="Kale V."/>
            <person name="Holt S."/>
            <person name="Cochrane G."/>
            <person name="Meng A."/>
            <person name="Brown T."/>
            <person name="Cohen L."/>
        </authorList>
    </citation>
    <scope>NUCLEOTIDE SEQUENCE</scope>
    <source>
        <strain evidence="1">CCMP3105</strain>
    </source>
</reference>
<name>A0A7S4UYR3_9DINO</name>